<accession>A0AAD9N2F2</accession>
<evidence type="ECO:0000256" key="11">
    <source>
        <dbReference type="ARBA" id="ARBA00048456"/>
    </source>
</evidence>
<evidence type="ECO:0000256" key="9">
    <source>
        <dbReference type="ARBA" id="ARBA00023180"/>
    </source>
</evidence>
<feature type="domain" description="UGGT thioredoxin-like" evidence="15">
    <location>
        <begin position="431"/>
        <end position="673"/>
    </location>
</feature>
<evidence type="ECO:0000259" key="13">
    <source>
        <dbReference type="Pfam" id="PF18400"/>
    </source>
</evidence>
<organism evidence="18 19">
    <name type="scientific">Paralvinella palmiformis</name>
    <dbReference type="NCBI Taxonomy" id="53620"/>
    <lineage>
        <taxon>Eukaryota</taxon>
        <taxon>Metazoa</taxon>
        <taxon>Spiralia</taxon>
        <taxon>Lophotrochozoa</taxon>
        <taxon>Annelida</taxon>
        <taxon>Polychaeta</taxon>
        <taxon>Sedentaria</taxon>
        <taxon>Canalipalpata</taxon>
        <taxon>Terebellida</taxon>
        <taxon>Terebelliformia</taxon>
        <taxon>Alvinellidae</taxon>
        <taxon>Paralvinella</taxon>
    </lineage>
</organism>
<dbReference type="Pfam" id="PF18401">
    <property type="entry name" value="Thioredoxin_13"/>
    <property type="match status" value="1"/>
</dbReference>
<evidence type="ECO:0000256" key="3">
    <source>
        <dbReference type="ARBA" id="ARBA00004922"/>
    </source>
</evidence>
<evidence type="ECO:0000256" key="10">
    <source>
        <dbReference type="ARBA" id="ARBA00045874"/>
    </source>
</evidence>
<evidence type="ECO:0000256" key="6">
    <source>
        <dbReference type="ARBA" id="ARBA00022679"/>
    </source>
</evidence>
<comment type="pathway">
    <text evidence="3">Protein modification; protein glycosylation.</text>
</comment>
<comment type="function">
    <text evidence="10">Recognizes glycoproteins with minor folding defects. Reglucosylates single N-glycans near the misfolded part of the protein, thus providing quality control for protein folding in the endoplasmic reticulum. Reglucosylated proteins are recognized by calreticulin for recycling to the endoplasmic reticulum and refolding or degradation.</text>
</comment>
<comment type="catalytic activity">
    <reaction evidence="11">
        <text>N(4)-(alpha-D-Man-(1-&gt;2)-alpha-D-Man-(1-&gt;2)-alpha-D-Man-(1-&gt;3)-[alpha-D-Man-(1-&gt;2)-alpha-D-Man-(1-&gt;3)-[alpha-D-Man-(1-&gt;2)-alpha-D-Man-(1-&gt;6)]-alpha-D-Man-(1-&gt;6)]-beta-D-Man-(1-&gt;4)-beta-D-GlcNAc-(1-&gt;4)-beta-D-GlcNAc)-L-asparaginyl-[protein] (N-glucan mannose isomer 9A1,2,3B1,2,3) + UDP-alpha-D-glucose = N(4)-(alpha-D-Glc-(1-&gt;3)-alpha-D-Man-(1-&gt;2)-alpha-D-Man-(1-&gt;2)-alpha-D-Man-(1-&gt;3)-[alpha-D-Man-(1-&gt;2)-alpha-D-Man-(1-&gt;3)-[alpha-D-Man-(1-&gt;2)-alpha-D-Man-(1-&gt;6)]-alpha-D-Man-(1-&gt;6)]-beta-D-Man-(1-&gt;4)-beta-D-GlcNAc-(1-&gt;4)-beta-D-GlcNAc)-L-asparaginyl-[protein] + UDP + H(+)</text>
        <dbReference type="Rhea" id="RHEA:61304"/>
        <dbReference type="Rhea" id="RHEA-COMP:14356"/>
        <dbReference type="Rhea" id="RHEA-COMP:14357"/>
        <dbReference type="ChEBI" id="CHEBI:15378"/>
        <dbReference type="ChEBI" id="CHEBI:58223"/>
        <dbReference type="ChEBI" id="CHEBI:58885"/>
        <dbReference type="ChEBI" id="CHEBI:59080"/>
        <dbReference type="ChEBI" id="CHEBI:139493"/>
    </reaction>
</comment>
<evidence type="ECO:0000259" key="17">
    <source>
        <dbReference type="Pfam" id="PF18404"/>
    </source>
</evidence>
<evidence type="ECO:0000313" key="18">
    <source>
        <dbReference type="EMBL" id="KAK2152576.1"/>
    </source>
</evidence>
<comment type="subcellular location">
    <subcellularLocation>
        <location evidence="2">Endoplasmic reticulum lumen</location>
    </subcellularLocation>
</comment>
<dbReference type="GO" id="GO:0036503">
    <property type="term" value="P:ERAD pathway"/>
    <property type="evidence" value="ECO:0007669"/>
    <property type="project" value="TreeGrafter"/>
</dbReference>
<feature type="domain" description="UGGT thioredoxin-like" evidence="13">
    <location>
        <begin position="37"/>
        <end position="217"/>
    </location>
</feature>
<dbReference type="InterPro" id="IPR040694">
    <property type="entry name" value="UGGT_TRXL_2"/>
</dbReference>
<dbReference type="GO" id="GO:0005788">
    <property type="term" value="C:endoplasmic reticulum lumen"/>
    <property type="evidence" value="ECO:0007669"/>
    <property type="project" value="UniProtKB-SubCell"/>
</dbReference>
<dbReference type="CDD" id="cd06432">
    <property type="entry name" value="GT8_HUGT1_C_like"/>
    <property type="match status" value="1"/>
</dbReference>
<dbReference type="InterPro" id="IPR040497">
    <property type="entry name" value="Glyco_transf_24"/>
</dbReference>
<evidence type="ECO:0000256" key="2">
    <source>
        <dbReference type="ARBA" id="ARBA00004319"/>
    </source>
</evidence>
<dbReference type="Pfam" id="PF18403">
    <property type="entry name" value="Thioredoxin_15"/>
    <property type="match status" value="1"/>
</dbReference>
<evidence type="ECO:0008006" key="20">
    <source>
        <dbReference type="Google" id="ProtNLM"/>
    </source>
</evidence>
<feature type="domain" description="UDP-glucose:glycoprotein glucosyltransferase thioredoxin-like" evidence="16">
    <location>
        <begin position="689"/>
        <end position="893"/>
    </location>
</feature>
<gene>
    <name evidence="18" type="ORF">LSH36_325g04061</name>
</gene>
<protein>
    <recommendedName>
        <fullName evidence="20">UDP-glucose:glycoprotein glucosyltransferase</fullName>
    </recommendedName>
</protein>
<dbReference type="InterPro" id="IPR029044">
    <property type="entry name" value="Nucleotide-diphossugar_trans"/>
</dbReference>
<evidence type="ECO:0000259" key="14">
    <source>
        <dbReference type="Pfam" id="PF18401"/>
    </source>
</evidence>
<keyword evidence="9" id="KW-0325">Glycoprotein</keyword>
<dbReference type="InterPro" id="IPR009448">
    <property type="entry name" value="UDP-g_GGtrans"/>
</dbReference>
<evidence type="ECO:0000259" key="16">
    <source>
        <dbReference type="Pfam" id="PF18403"/>
    </source>
</evidence>
<dbReference type="InterPro" id="IPR040692">
    <property type="entry name" value="UGGT_TRXL_3"/>
</dbReference>
<comment type="similarity">
    <text evidence="4">Belongs to the glycosyltransferase 8 family.</text>
</comment>
<name>A0AAD9N2F2_9ANNE</name>
<evidence type="ECO:0000313" key="19">
    <source>
        <dbReference type="Proteomes" id="UP001208570"/>
    </source>
</evidence>
<sequence length="1490" mass="170734">MKHPLTSLMVAILLCSSQSEAKSKYVTVELEAKWHHTPILLEVSEFIAKESNTHFWRYVDDLYDKGQHAAEPMHDEESYNLAMKLSKQVLTPVQCKLLRLALSVRAHSPTVEMHHQIAMEKRPPPGCEVFVEVNNMITCEEAAFTAYLNLAENQTKPTLVRNEHIYPVSGDQRVIVIFYGEMGTSLFLHWHKLLRQLAQDGKITYVLRHFVQKRRSNKVRLSGYGVELAVKNQEYKAKDDTKVHADKSSDSTHDSEEVEGFIFSTLKKLHPELNDNLNEFKQYLLDSSKALAPLKVWQLQDLSFQAAERVLSLPPEDQLRTLRDISQNFPIMARSLIKTSVTKQLRKEVKLNQELFMSVFGLEPGESALFINGLQAHLDIYDVFSLLDTMRDEAKLMEGLYNLGSQYDIGGKQMMELLKLDLQDTDSNYAIDIRDNNIIYVNNLEKDRRYAGWQNTIQDILRPTFPGMLRHIRKNFFHVVFMMNPVDKQYKDLLKMAEAFYVHNAPIRIGLLFIPPSEEGPDREACLALIKAFHYISEKESPGKGLSFITDILDLDGTEVQKEDVISEFSERPYKTSEAKSVFESDKYDGKIQSSIEYFERTGLGEIPQVLVNGVPMKKQDYEEFEESVVSAILRQTPTLQTAVYNNWLTEKMDILEFVMTRSNVMPRLNSRILSPENQHVDFTADTHEDHVVHSVTNWVVGDFNTPKGRRLLHAAIKHLHHGQDSRIGVIHNPSQLPESENKDDFFIPHAIQCALETLSVTMAKSFIIKLLKEENILALKNGEKTLEDLAVYGMDFNAYENTRQTSSLTYQFIHRLFVEKALKFQPGQRGVLCNGKVLGPLKTNEEFIQEDFDLLDKYTHSTSSGKVAEKVEAFGLLGNKASNLIMRSLSLLMSVSQRESRKDIPFKKDEHSVIKVAPPDDLEPAYQIVAIMDPISRAAQKYTPILMVLQEVVNVEIKIFFNCKEKLSEMPLNSFYRFVLEPELSFAVDSNLATGPVAYFQNMPETPLLTLGMDPPESWLVEAVKTPYDLDNIYLEEVESGVPANFELEYLLLEGHCFDSVSGQPPRGLQFILGTNTTQDVVDTIVMANLGYFQLKATPGVWNLRLRPGRSRDIYEITGHELTDSPSSSPNVIVVMDSFKTKVIKIRVGKKSGMELLDLLEEDEPSKGLWDSISSKFTGGTSGDGVMVDDIINIFSVASGHLYERLLRIMMVSVMKHTKSKVKFWFLKNYLSPTFKEFIPHMAKEYNFEYELVQYKWPRWLHQQTEKQRIIWGYKILFLDVLFPLSVNKIIFVDADQIVRTDLKELMEFDLEGAPYGYTPFCDSRKEMDGYRFWKSGYWASHLAGRKYHISALYVVDLKKFRKIAAGDRLRGQYQGLSQDPNSLSNLDQDLPNNMIHQVAIKSLPPEWLYCDTWCSSDELAKAKTIDLCNNPRTKEPKLDAAARIVPEWTDYDQEIKLIWDRVYGTHTHSDSLKNISNKQDPDQSKDEL</sequence>
<dbReference type="Pfam" id="PF18402">
    <property type="entry name" value="Thioredoxin_14"/>
    <property type="match status" value="1"/>
</dbReference>
<keyword evidence="5" id="KW-0328">Glycosyltransferase</keyword>
<dbReference type="Pfam" id="PF18400">
    <property type="entry name" value="Thioredoxin_12"/>
    <property type="match status" value="1"/>
</dbReference>
<evidence type="ECO:0000256" key="8">
    <source>
        <dbReference type="ARBA" id="ARBA00022824"/>
    </source>
</evidence>
<keyword evidence="6" id="KW-0808">Transferase</keyword>
<dbReference type="Gene3D" id="3.90.550.10">
    <property type="entry name" value="Spore Coat Polysaccharide Biosynthesis Protein SpsA, Chain A"/>
    <property type="match status" value="1"/>
</dbReference>
<feature type="domain" description="Glucosyltransferase 24 catalytic" evidence="17">
    <location>
        <begin position="1193"/>
        <end position="1458"/>
    </location>
</feature>
<reference evidence="18" key="1">
    <citation type="journal article" date="2023" name="Mol. Biol. Evol.">
        <title>Third-Generation Sequencing Reveals the Adaptive Role of the Epigenome in Three Deep-Sea Polychaetes.</title>
        <authorList>
            <person name="Perez M."/>
            <person name="Aroh O."/>
            <person name="Sun Y."/>
            <person name="Lan Y."/>
            <person name="Juniper S.K."/>
            <person name="Young C.R."/>
            <person name="Angers B."/>
            <person name="Qian P.Y."/>
        </authorList>
    </citation>
    <scope>NUCLEOTIDE SEQUENCE</scope>
    <source>
        <strain evidence="18">P08H-3</strain>
    </source>
</reference>
<keyword evidence="7 12" id="KW-0732">Signal</keyword>
<dbReference type="PANTHER" id="PTHR11226">
    <property type="entry name" value="UDP-GLUCOSE GLYCOPROTEIN:GLUCOSYLTRANSFERASE"/>
    <property type="match status" value="1"/>
</dbReference>
<feature type="domain" description="UGGT thioredoxin-like" evidence="14">
    <location>
        <begin position="288"/>
        <end position="421"/>
    </location>
</feature>
<proteinExistence type="inferred from homology"/>
<comment type="cofactor">
    <cofactor evidence="1">
        <name>Ca(2+)</name>
        <dbReference type="ChEBI" id="CHEBI:29108"/>
    </cofactor>
</comment>
<evidence type="ECO:0000259" key="15">
    <source>
        <dbReference type="Pfam" id="PF18402"/>
    </source>
</evidence>
<feature type="signal peptide" evidence="12">
    <location>
        <begin position="1"/>
        <end position="21"/>
    </location>
</feature>
<feature type="chain" id="PRO_5042148091" description="UDP-glucose:glycoprotein glucosyltransferase" evidence="12">
    <location>
        <begin position="22"/>
        <end position="1490"/>
    </location>
</feature>
<evidence type="ECO:0000256" key="5">
    <source>
        <dbReference type="ARBA" id="ARBA00022676"/>
    </source>
</evidence>
<keyword evidence="19" id="KW-1185">Reference proteome</keyword>
<evidence type="ECO:0000256" key="1">
    <source>
        <dbReference type="ARBA" id="ARBA00001913"/>
    </source>
</evidence>
<evidence type="ECO:0000256" key="4">
    <source>
        <dbReference type="ARBA" id="ARBA00006351"/>
    </source>
</evidence>
<comment type="caution">
    <text evidence="18">The sequence shown here is derived from an EMBL/GenBank/DDBJ whole genome shotgun (WGS) entry which is preliminary data.</text>
</comment>
<dbReference type="PANTHER" id="PTHR11226:SF0">
    <property type="entry name" value="UDP-GLUCOSE:GLYCOPROTEIN GLUCOSYLTRANSFERASE"/>
    <property type="match status" value="1"/>
</dbReference>
<dbReference type="InterPro" id="IPR040525">
    <property type="entry name" value="UGGT_TRXL_4"/>
</dbReference>
<evidence type="ECO:0000256" key="7">
    <source>
        <dbReference type="ARBA" id="ARBA00022729"/>
    </source>
</evidence>
<dbReference type="InterPro" id="IPR040693">
    <property type="entry name" value="UGGT_TRXL_1"/>
</dbReference>
<dbReference type="EMBL" id="JAODUP010000325">
    <property type="protein sequence ID" value="KAK2152576.1"/>
    <property type="molecule type" value="Genomic_DNA"/>
</dbReference>
<dbReference type="FunFam" id="3.90.550.10:FF:000004">
    <property type="entry name" value="UDP-glucose glycoprotein glucosyltransferase 1"/>
    <property type="match status" value="1"/>
</dbReference>
<dbReference type="GO" id="GO:0003980">
    <property type="term" value="F:UDP-glucose:glycoprotein glucosyltransferase activity"/>
    <property type="evidence" value="ECO:0007669"/>
    <property type="project" value="InterPro"/>
</dbReference>
<dbReference type="Proteomes" id="UP001208570">
    <property type="component" value="Unassembled WGS sequence"/>
</dbReference>
<evidence type="ECO:0000256" key="12">
    <source>
        <dbReference type="SAM" id="SignalP"/>
    </source>
</evidence>
<keyword evidence="8" id="KW-0256">Endoplasmic reticulum</keyword>
<dbReference type="GO" id="GO:0018279">
    <property type="term" value="P:protein N-linked glycosylation via asparagine"/>
    <property type="evidence" value="ECO:0007669"/>
    <property type="project" value="TreeGrafter"/>
</dbReference>
<dbReference type="Pfam" id="PF06427">
    <property type="entry name" value="UDP-g_GGTase"/>
    <property type="match status" value="1"/>
</dbReference>
<dbReference type="SUPFAM" id="SSF53448">
    <property type="entry name" value="Nucleotide-diphospho-sugar transferases"/>
    <property type="match status" value="1"/>
</dbReference>
<dbReference type="Pfam" id="PF18404">
    <property type="entry name" value="Glyco_transf_24"/>
    <property type="match status" value="1"/>
</dbReference>
<dbReference type="GO" id="GO:0051082">
    <property type="term" value="F:unfolded protein binding"/>
    <property type="evidence" value="ECO:0007669"/>
    <property type="project" value="TreeGrafter"/>
</dbReference>